<dbReference type="GO" id="GO:0004222">
    <property type="term" value="F:metalloendopeptidase activity"/>
    <property type="evidence" value="ECO:0007669"/>
    <property type="project" value="InterPro"/>
</dbReference>
<dbReference type="Pfam" id="PF00270">
    <property type="entry name" value="DEAD"/>
    <property type="match status" value="1"/>
</dbReference>
<dbReference type="PANTHER" id="PTHR47959:SF24">
    <property type="entry name" value="ATP-DEPENDENT RNA HELICASE"/>
    <property type="match status" value="1"/>
</dbReference>
<evidence type="ECO:0000259" key="8">
    <source>
        <dbReference type="PROSITE" id="PS51192"/>
    </source>
</evidence>
<dbReference type="PROSITE" id="PS00039">
    <property type="entry name" value="DEAD_ATP_HELICASE"/>
    <property type="match status" value="1"/>
</dbReference>
<dbReference type="PROSITE" id="PS51195">
    <property type="entry name" value="Q_MOTIF"/>
    <property type="match status" value="1"/>
</dbReference>
<feature type="region of interest" description="Disordered" evidence="7">
    <location>
        <begin position="276"/>
        <end position="336"/>
    </location>
</feature>
<dbReference type="SMART" id="SM00487">
    <property type="entry name" value="DEXDc"/>
    <property type="match status" value="1"/>
</dbReference>
<organism evidence="11 12">
    <name type="scientific">Populus deltoides</name>
    <name type="common">Eastern poplar</name>
    <name type="synonym">Eastern cottonwood</name>
    <dbReference type="NCBI Taxonomy" id="3696"/>
    <lineage>
        <taxon>Eukaryota</taxon>
        <taxon>Viridiplantae</taxon>
        <taxon>Streptophyta</taxon>
        <taxon>Embryophyta</taxon>
        <taxon>Tracheophyta</taxon>
        <taxon>Spermatophyta</taxon>
        <taxon>Magnoliopsida</taxon>
        <taxon>eudicotyledons</taxon>
        <taxon>Gunneridae</taxon>
        <taxon>Pentapetalae</taxon>
        <taxon>rosids</taxon>
        <taxon>fabids</taxon>
        <taxon>Malpighiales</taxon>
        <taxon>Salicaceae</taxon>
        <taxon>Saliceae</taxon>
        <taxon>Populus</taxon>
    </lineage>
</organism>
<feature type="compositionally biased region" description="Basic and acidic residues" evidence="7">
    <location>
        <begin position="277"/>
        <end position="289"/>
    </location>
</feature>
<dbReference type="InterPro" id="IPR001650">
    <property type="entry name" value="Helicase_C-like"/>
</dbReference>
<feature type="domain" description="Helicase ATP-binding" evidence="8">
    <location>
        <begin position="371"/>
        <end position="543"/>
    </location>
</feature>
<proteinExistence type="inferred from homology"/>
<evidence type="ECO:0000256" key="5">
    <source>
        <dbReference type="PROSITE-ProRule" id="PRU00552"/>
    </source>
</evidence>
<dbReference type="GO" id="GO:0003724">
    <property type="term" value="F:RNA helicase activity"/>
    <property type="evidence" value="ECO:0007669"/>
    <property type="project" value="InterPro"/>
</dbReference>
<sequence>MGKLWTGRTKEGKNGRLLLLQVPTNSDADCREGSGSLTSSAAMTRPPRKKGLGSMTLVLRAVGFSGADIRNLVNEAAIMSVRKGHSKIYQKVDVLDKQLLEGMGVSFEKKRLLAVPEAGHAVLAHLFPSFDWHAFSQLLPGGKVKFLFASWICDCCYSTAAVSSNHFSFPLIFIILVKHEQETAISVFYSREDMIYQGYTTFGYLKMQMVVAHGGRCAERLVHGEDVTDGGSDDLEKITKVVIPASEHTSYASPLLLKVYGLQMLAVRNSALSKTRAKMEEQQQEKTHVVDSSFPLFSKTPKRPKLQKTQNPDESPEIPKLEKEASSNPSNPDSAAAKTTLFSDLGLSEWALQTCKELGMKNPTQVQSHCIPKILSGRDVLGLAQTGSGKTAAFALPILHRLAEDPFGVFALVITPTRELAYQLAEQFRAFGSCLHLRCAVVVGGMDLLTQAKTLMGRPHVVIATPGRIKVLLENPDISPVFSRTKFLVLDEADRLIDVGFQEELRVVFKCLPKSRQTLLFSATMTSELQTLLELSENKAYFYEEYEGFKTVDTLNQQYIQMPKNVKEVYLVYILSKMEEMGIRSAIIFVSACSTCRLLSSLLKELDHEPATLYSLESQSSRLASLHRFKSGQASILIATDLASRGLDIPTVDLVINYDLPRDPTDYVHRVGRTARAGREGLAVSLVAQHDGKLMKAIEAEVGKQFEKFECKENEVLSDITKVYKARRVAKMKMMDDGFDELVKERKKQKQKSLAEKGLLRNKKRKRKSKDMLS</sequence>
<dbReference type="Gene3D" id="1.10.8.60">
    <property type="match status" value="1"/>
</dbReference>
<name>A0A8T2Y803_POPDE</name>
<keyword evidence="12" id="KW-1185">Reference proteome</keyword>
<dbReference type="InterPro" id="IPR041569">
    <property type="entry name" value="AAA_lid_3"/>
</dbReference>
<keyword evidence="4 6" id="KW-0067">ATP-binding</keyword>
<keyword evidence="3 6" id="KW-0347">Helicase</keyword>
<comment type="caution">
    <text evidence="11">The sequence shown here is derived from an EMBL/GenBank/DDBJ whole genome shotgun (WGS) entry which is preliminary data.</text>
</comment>
<protein>
    <recommendedName>
        <fullName evidence="13">RNA helicase 36</fullName>
    </recommendedName>
</protein>
<evidence type="ECO:0000259" key="10">
    <source>
        <dbReference type="PROSITE" id="PS51195"/>
    </source>
</evidence>
<evidence type="ECO:0000259" key="9">
    <source>
        <dbReference type="PROSITE" id="PS51194"/>
    </source>
</evidence>
<evidence type="ECO:0000313" key="12">
    <source>
        <dbReference type="Proteomes" id="UP000807159"/>
    </source>
</evidence>
<dbReference type="GO" id="GO:0005829">
    <property type="term" value="C:cytosol"/>
    <property type="evidence" value="ECO:0007669"/>
    <property type="project" value="TreeGrafter"/>
</dbReference>
<keyword evidence="2 6" id="KW-0378">Hydrolase</keyword>
<dbReference type="InterPro" id="IPR000629">
    <property type="entry name" value="RNA-helicase_DEAD-box_CS"/>
</dbReference>
<dbReference type="PANTHER" id="PTHR47959">
    <property type="entry name" value="ATP-DEPENDENT RNA HELICASE RHLE-RELATED"/>
    <property type="match status" value="1"/>
</dbReference>
<feature type="domain" description="DEAD-box RNA helicase Q" evidence="10">
    <location>
        <begin position="340"/>
        <end position="368"/>
    </location>
</feature>
<dbReference type="CDD" id="cd17955">
    <property type="entry name" value="DEADc_DDX49"/>
    <property type="match status" value="1"/>
</dbReference>
<dbReference type="PROSITE" id="PS51192">
    <property type="entry name" value="HELICASE_ATP_BIND_1"/>
    <property type="match status" value="1"/>
</dbReference>
<dbReference type="EMBL" id="JACEGQ020000008">
    <property type="protein sequence ID" value="KAH8501201.1"/>
    <property type="molecule type" value="Genomic_DNA"/>
</dbReference>
<feature type="compositionally biased region" description="Low complexity" evidence="7">
    <location>
        <begin position="326"/>
        <end position="336"/>
    </location>
</feature>
<dbReference type="SUPFAM" id="SSF140990">
    <property type="entry name" value="FtsH protease domain-like"/>
    <property type="match status" value="1"/>
</dbReference>
<dbReference type="Pfam" id="PF17862">
    <property type="entry name" value="AAA_lid_3"/>
    <property type="match status" value="1"/>
</dbReference>
<dbReference type="Proteomes" id="UP000807159">
    <property type="component" value="Chromosome 8"/>
</dbReference>
<feature type="compositionally biased region" description="Basic residues" evidence="7">
    <location>
        <begin position="760"/>
        <end position="774"/>
    </location>
</feature>
<evidence type="ECO:0000256" key="6">
    <source>
        <dbReference type="RuleBase" id="RU000492"/>
    </source>
</evidence>
<evidence type="ECO:0000256" key="7">
    <source>
        <dbReference type="SAM" id="MobiDB-lite"/>
    </source>
</evidence>
<keyword evidence="1 6" id="KW-0547">Nucleotide-binding</keyword>
<dbReference type="GO" id="GO:0004176">
    <property type="term" value="F:ATP-dependent peptidase activity"/>
    <property type="evidence" value="ECO:0007669"/>
    <property type="project" value="InterPro"/>
</dbReference>
<evidence type="ECO:0008006" key="13">
    <source>
        <dbReference type="Google" id="ProtNLM"/>
    </source>
</evidence>
<gene>
    <name evidence="11" type="ORF">H0E87_016139</name>
</gene>
<reference evidence="11" key="1">
    <citation type="journal article" date="2021" name="J. Hered.">
        <title>Genome Assembly of Salicaceae Populus deltoides (Eastern Cottonwood) I-69 Based on Nanopore Sequencing and Hi-C Technologies.</title>
        <authorList>
            <person name="Bai S."/>
            <person name="Wu H."/>
            <person name="Zhang J."/>
            <person name="Pan Z."/>
            <person name="Zhao W."/>
            <person name="Li Z."/>
            <person name="Tong C."/>
        </authorList>
    </citation>
    <scope>NUCLEOTIDE SEQUENCE</scope>
    <source>
        <tissue evidence="11">Leaf</tissue>
    </source>
</reference>
<dbReference type="SMART" id="SM00490">
    <property type="entry name" value="HELICc"/>
    <property type="match status" value="1"/>
</dbReference>
<dbReference type="InterPro" id="IPR050079">
    <property type="entry name" value="DEAD_box_RNA_helicase"/>
</dbReference>
<dbReference type="GO" id="GO:0003676">
    <property type="term" value="F:nucleic acid binding"/>
    <property type="evidence" value="ECO:0007669"/>
    <property type="project" value="InterPro"/>
</dbReference>
<dbReference type="Gene3D" id="3.40.50.300">
    <property type="entry name" value="P-loop containing nucleotide triphosphate hydrolases"/>
    <property type="match status" value="2"/>
</dbReference>
<dbReference type="PROSITE" id="PS51194">
    <property type="entry name" value="HELICASE_CTER"/>
    <property type="match status" value="1"/>
</dbReference>
<dbReference type="InterPro" id="IPR027417">
    <property type="entry name" value="P-loop_NTPase"/>
</dbReference>
<dbReference type="InterPro" id="IPR011545">
    <property type="entry name" value="DEAD/DEAH_box_helicase_dom"/>
</dbReference>
<dbReference type="Pfam" id="PF00271">
    <property type="entry name" value="Helicase_C"/>
    <property type="match status" value="1"/>
</dbReference>
<dbReference type="GO" id="GO:0006508">
    <property type="term" value="P:proteolysis"/>
    <property type="evidence" value="ECO:0007669"/>
    <property type="project" value="InterPro"/>
</dbReference>
<evidence type="ECO:0000256" key="2">
    <source>
        <dbReference type="ARBA" id="ARBA00022801"/>
    </source>
</evidence>
<evidence type="ECO:0000313" key="11">
    <source>
        <dbReference type="EMBL" id="KAH8501201.1"/>
    </source>
</evidence>
<comment type="similarity">
    <text evidence="6">Belongs to the DEAD box helicase family.</text>
</comment>
<dbReference type="CDD" id="cd18787">
    <property type="entry name" value="SF2_C_DEAD"/>
    <property type="match status" value="1"/>
</dbReference>
<feature type="region of interest" description="Disordered" evidence="7">
    <location>
        <begin position="29"/>
        <end position="48"/>
    </location>
</feature>
<evidence type="ECO:0000256" key="1">
    <source>
        <dbReference type="ARBA" id="ARBA00022741"/>
    </source>
</evidence>
<dbReference type="InterPro" id="IPR014014">
    <property type="entry name" value="RNA_helicase_DEAD_Q_motif"/>
</dbReference>
<feature type="region of interest" description="Disordered" evidence="7">
    <location>
        <begin position="742"/>
        <end position="774"/>
    </location>
</feature>
<dbReference type="SUPFAM" id="SSF52540">
    <property type="entry name" value="P-loop containing nucleoside triphosphate hydrolases"/>
    <property type="match status" value="1"/>
</dbReference>
<evidence type="ECO:0000256" key="4">
    <source>
        <dbReference type="ARBA" id="ARBA00022840"/>
    </source>
</evidence>
<dbReference type="InterPro" id="IPR014001">
    <property type="entry name" value="Helicase_ATP-bd"/>
</dbReference>
<feature type="short sequence motif" description="Q motif" evidence="5">
    <location>
        <begin position="340"/>
        <end position="368"/>
    </location>
</feature>
<accession>A0A8T2Y803</accession>
<dbReference type="AlphaFoldDB" id="A0A8T2Y803"/>
<feature type="domain" description="Helicase C-terminal" evidence="9">
    <location>
        <begin position="570"/>
        <end position="717"/>
    </location>
</feature>
<evidence type="ECO:0000256" key="3">
    <source>
        <dbReference type="ARBA" id="ARBA00022806"/>
    </source>
</evidence>
<dbReference type="GO" id="GO:0005524">
    <property type="term" value="F:ATP binding"/>
    <property type="evidence" value="ECO:0007669"/>
    <property type="project" value="UniProtKB-KW"/>
</dbReference>
<dbReference type="Gene3D" id="1.20.58.760">
    <property type="entry name" value="Peptidase M41"/>
    <property type="match status" value="1"/>
</dbReference>
<dbReference type="InterPro" id="IPR037219">
    <property type="entry name" value="Peptidase_M41-like"/>
</dbReference>